<gene>
    <name evidence="6" type="ORF">KSP40_PGU000397</name>
</gene>
<name>A0ABR2LNQ5_9ASPA</name>
<keyword evidence="7" id="KW-1185">Reference proteome</keyword>
<protein>
    <submittedName>
        <fullName evidence="6">Tetraspanin-19</fullName>
    </submittedName>
</protein>
<evidence type="ECO:0000256" key="4">
    <source>
        <dbReference type="ARBA" id="ARBA00023136"/>
    </source>
</evidence>
<feature type="transmembrane region" description="Helical" evidence="5">
    <location>
        <begin position="145"/>
        <end position="164"/>
    </location>
</feature>
<keyword evidence="2 5" id="KW-0812">Transmembrane</keyword>
<dbReference type="Proteomes" id="UP001412067">
    <property type="component" value="Unassembled WGS sequence"/>
</dbReference>
<keyword evidence="3 5" id="KW-1133">Transmembrane helix</keyword>
<sequence length="237" mass="26438">MMAACFRVCLQSTLKILNSVMGLFGMALILYSLWMIRACLPKPGDISQGFSDSSSSPSWFIYTFLGLGIFLCVLTCSGHIAAETASSQSLSCYAVVLFLLLILEAAITGDIFLNSNWEEDFPLDRTGSFDQLKDFVQKNSGLCKLTGLMFVAVQVSSIFLALNLRTRGMDCRVYDESDDDYLPATLPLLRKSAPSAPCVPNRNFLANNDSWIVRIRRKIFAANDDSWIVWIHDKICR</sequence>
<dbReference type="EMBL" id="JBBWWR010000017">
    <property type="protein sequence ID" value="KAK8945739.1"/>
    <property type="molecule type" value="Genomic_DNA"/>
</dbReference>
<evidence type="ECO:0000256" key="1">
    <source>
        <dbReference type="ARBA" id="ARBA00004141"/>
    </source>
</evidence>
<dbReference type="InterPro" id="IPR018499">
    <property type="entry name" value="Tetraspanin/Peripherin"/>
</dbReference>
<evidence type="ECO:0000313" key="7">
    <source>
        <dbReference type="Proteomes" id="UP001412067"/>
    </source>
</evidence>
<evidence type="ECO:0000313" key="6">
    <source>
        <dbReference type="EMBL" id="KAK8945739.1"/>
    </source>
</evidence>
<organism evidence="6 7">
    <name type="scientific">Platanthera guangdongensis</name>
    <dbReference type="NCBI Taxonomy" id="2320717"/>
    <lineage>
        <taxon>Eukaryota</taxon>
        <taxon>Viridiplantae</taxon>
        <taxon>Streptophyta</taxon>
        <taxon>Embryophyta</taxon>
        <taxon>Tracheophyta</taxon>
        <taxon>Spermatophyta</taxon>
        <taxon>Magnoliopsida</taxon>
        <taxon>Liliopsida</taxon>
        <taxon>Asparagales</taxon>
        <taxon>Orchidaceae</taxon>
        <taxon>Orchidoideae</taxon>
        <taxon>Orchideae</taxon>
        <taxon>Orchidinae</taxon>
        <taxon>Platanthera</taxon>
    </lineage>
</organism>
<evidence type="ECO:0000256" key="3">
    <source>
        <dbReference type="ARBA" id="ARBA00022989"/>
    </source>
</evidence>
<accession>A0ABR2LNQ5</accession>
<keyword evidence="4 5" id="KW-0472">Membrane</keyword>
<evidence type="ECO:0000256" key="5">
    <source>
        <dbReference type="SAM" id="Phobius"/>
    </source>
</evidence>
<reference evidence="6 7" key="1">
    <citation type="journal article" date="2022" name="Nat. Plants">
        <title>Genomes of leafy and leafless Platanthera orchids illuminate the evolution of mycoheterotrophy.</title>
        <authorList>
            <person name="Li M.H."/>
            <person name="Liu K.W."/>
            <person name="Li Z."/>
            <person name="Lu H.C."/>
            <person name="Ye Q.L."/>
            <person name="Zhang D."/>
            <person name="Wang J.Y."/>
            <person name="Li Y.F."/>
            <person name="Zhong Z.M."/>
            <person name="Liu X."/>
            <person name="Yu X."/>
            <person name="Liu D.K."/>
            <person name="Tu X.D."/>
            <person name="Liu B."/>
            <person name="Hao Y."/>
            <person name="Liao X.Y."/>
            <person name="Jiang Y.T."/>
            <person name="Sun W.H."/>
            <person name="Chen J."/>
            <person name="Chen Y.Q."/>
            <person name="Ai Y."/>
            <person name="Zhai J.W."/>
            <person name="Wu S.S."/>
            <person name="Zhou Z."/>
            <person name="Hsiao Y.Y."/>
            <person name="Wu W.L."/>
            <person name="Chen Y.Y."/>
            <person name="Lin Y.F."/>
            <person name="Hsu J.L."/>
            <person name="Li C.Y."/>
            <person name="Wang Z.W."/>
            <person name="Zhao X."/>
            <person name="Zhong W.Y."/>
            <person name="Ma X.K."/>
            <person name="Ma L."/>
            <person name="Huang J."/>
            <person name="Chen G.Z."/>
            <person name="Huang M.Z."/>
            <person name="Huang L."/>
            <person name="Peng D.H."/>
            <person name="Luo Y.B."/>
            <person name="Zou S.Q."/>
            <person name="Chen S.P."/>
            <person name="Lan S."/>
            <person name="Tsai W.C."/>
            <person name="Van de Peer Y."/>
            <person name="Liu Z.J."/>
        </authorList>
    </citation>
    <scope>NUCLEOTIDE SEQUENCE [LARGE SCALE GENOMIC DNA]</scope>
    <source>
        <strain evidence="6">Lor288</strain>
    </source>
</reference>
<evidence type="ECO:0000256" key="2">
    <source>
        <dbReference type="ARBA" id="ARBA00022692"/>
    </source>
</evidence>
<proteinExistence type="predicted"/>
<feature type="transmembrane region" description="Helical" evidence="5">
    <location>
        <begin position="59"/>
        <end position="80"/>
    </location>
</feature>
<comment type="subcellular location">
    <subcellularLocation>
        <location evidence="1">Membrane</location>
        <topology evidence="1">Multi-pass membrane protein</topology>
    </subcellularLocation>
</comment>
<feature type="transmembrane region" description="Helical" evidence="5">
    <location>
        <begin position="16"/>
        <end position="36"/>
    </location>
</feature>
<comment type="caution">
    <text evidence="6">The sequence shown here is derived from an EMBL/GenBank/DDBJ whole genome shotgun (WGS) entry which is preliminary data.</text>
</comment>
<dbReference type="Pfam" id="PF00335">
    <property type="entry name" value="Tetraspanin"/>
    <property type="match status" value="1"/>
</dbReference>
<feature type="transmembrane region" description="Helical" evidence="5">
    <location>
        <begin position="92"/>
        <end position="113"/>
    </location>
</feature>